<feature type="domain" description="Sporulation membrane protein YtrI C-terminal" evidence="2">
    <location>
        <begin position="79"/>
        <end position="162"/>
    </location>
</feature>
<dbReference type="AlphaFoldDB" id="A0A845DQZ9"/>
<evidence type="ECO:0000256" key="1">
    <source>
        <dbReference type="SAM" id="Phobius"/>
    </source>
</evidence>
<accession>A0A845DQZ9</accession>
<proteinExistence type="predicted"/>
<feature type="transmembrane region" description="Helical" evidence="1">
    <location>
        <begin position="12"/>
        <end position="32"/>
    </location>
</feature>
<evidence type="ECO:0000313" key="4">
    <source>
        <dbReference type="Proteomes" id="UP000460949"/>
    </source>
</evidence>
<dbReference type="InterPro" id="IPR048198">
    <property type="entry name" value="YtrI"/>
</dbReference>
<dbReference type="Pfam" id="PF26347">
    <property type="entry name" value="YtrI_sporulation"/>
    <property type="match status" value="1"/>
</dbReference>
<evidence type="ECO:0000313" key="3">
    <source>
        <dbReference type="EMBL" id="MYL20031.1"/>
    </source>
</evidence>
<dbReference type="InterPro" id="IPR058620">
    <property type="entry name" value="YtrI_C"/>
</dbReference>
<evidence type="ECO:0000259" key="2">
    <source>
        <dbReference type="Pfam" id="PF26347"/>
    </source>
</evidence>
<gene>
    <name evidence="3" type="ORF">GLW04_09050</name>
</gene>
<comment type="caution">
    <text evidence="3">The sequence shown here is derived from an EMBL/GenBank/DDBJ whole genome shotgun (WGS) entry which is preliminary data.</text>
</comment>
<name>A0A845DQZ9_9BACI</name>
<keyword evidence="1" id="KW-0472">Membrane</keyword>
<dbReference type="Proteomes" id="UP000460949">
    <property type="component" value="Unassembled WGS sequence"/>
</dbReference>
<keyword evidence="1" id="KW-1133">Transmembrane helix</keyword>
<dbReference type="RefSeq" id="WP_160836346.1">
    <property type="nucleotide sequence ID" value="NZ_WMET01000001.1"/>
</dbReference>
<dbReference type="EMBL" id="WMET01000001">
    <property type="protein sequence ID" value="MYL20031.1"/>
    <property type="molecule type" value="Genomic_DNA"/>
</dbReference>
<dbReference type="NCBIfam" id="NF041479">
    <property type="entry name" value="spor_membprot_YtrI"/>
    <property type="match status" value="1"/>
</dbReference>
<sequence length="165" mass="19211">MHFPPYHRSREWRRFFAGVLLGTIAGWLFFLYTHGQLQQKYTEEHIALTTELHELEVKYEGLLNNKNKDMDTAPLTVSEMDVSYTNAKKLEVDLLTQHQLTSMVKDQLSSLPGKRVQVVAEQTDLILTSLESKNYVVDDFTYQLKVNQLIISEIITLRLEIKLVR</sequence>
<reference evidence="3 4" key="1">
    <citation type="submission" date="2019-11" db="EMBL/GenBank/DDBJ databases">
        <title>Genome sequences of 17 halophilic strains isolated from different environments.</title>
        <authorList>
            <person name="Furrow R.E."/>
        </authorList>
    </citation>
    <scope>NUCLEOTIDE SEQUENCE [LARGE SCALE GENOMIC DNA]</scope>
    <source>
        <strain evidence="3 4">22511_23_Filter</strain>
    </source>
</reference>
<organism evidence="3 4">
    <name type="scientific">Halobacillus litoralis</name>
    <dbReference type="NCBI Taxonomy" id="45668"/>
    <lineage>
        <taxon>Bacteria</taxon>
        <taxon>Bacillati</taxon>
        <taxon>Bacillota</taxon>
        <taxon>Bacilli</taxon>
        <taxon>Bacillales</taxon>
        <taxon>Bacillaceae</taxon>
        <taxon>Halobacillus</taxon>
    </lineage>
</organism>
<protein>
    <recommendedName>
        <fullName evidence="2">Sporulation membrane protein YtrI C-terminal domain-containing protein</fullName>
    </recommendedName>
</protein>
<keyword evidence="1" id="KW-0812">Transmembrane</keyword>